<keyword evidence="1" id="KW-0472">Membrane</keyword>
<evidence type="ECO:0000256" key="1">
    <source>
        <dbReference type="SAM" id="Phobius"/>
    </source>
</evidence>
<dbReference type="RefSeq" id="WP_218092739.1">
    <property type="nucleotide sequence ID" value="NZ_CAJVAS010000011.1"/>
</dbReference>
<comment type="caution">
    <text evidence="2">The sequence shown here is derived from an EMBL/GenBank/DDBJ whole genome shotgun (WGS) entry which is preliminary data.</text>
</comment>
<gene>
    <name evidence="2" type="ORF">PAESOLCIP111_02978</name>
</gene>
<organism evidence="2 3">
    <name type="scientific">Paenibacillus solanacearum</name>
    <dbReference type="NCBI Taxonomy" id="2048548"/>
    <lineage>
        <taxon>Bacteria</taxon>
        <taxon>Bacillati</taxon>
        <taxon>Bacillota</taxon>
        <taxon>Bacilli</taxon>
        <taxon>Bacillales</taxon>
        <taxon>Paenibacillaceae</taxon>
        <taxon>Paenibacillus</taxon>
    </lineage>
</organism>
<evidence type="ECO:0000313" key="2">
    <source>
        <dbReference type="EMBL" id="CAG7628033.1"/>
    </source>
</evidence>
<keyword evidence="1" id="KW-1133">Transmembrane helix</keyword>
<protein>
    <submittedName>
        <fullName evidence="2">Uncharacterized protein</fullName>
    </submittedName>
</protein>
<keyword evidence="3" id="KW-1185">Reference proteome</keyword>
<dbReference type="Proteomes" id="UP000693672">
    <property type="component" value="Unassembled WGS sequence"/>
</dbReference>
<dbReference type="AlphaFoldDB" id="A0A916K1P2"/>
<reference evidence="2" key="1">
    <citation type="submission" date="2021-06" db="EMBL/GenBank/DDBJ databases">
        <authorList>
            <person name="Criscuolo A."/>
        </authorList>
    </citation>
    <scope>NUCLEOTIDE SEQUENCE</scope>
    <source>
        <strain evidence="2">CIP111600</strain>
    </source>
</reference>
<keyword evidence="1" id="KW-0812">Transmembrane</keyword>
<evidence type="ECO:0000313" key="3">
    <source>
        <dbReference type="Proteomes" id="UP000693672"/>
    </source>
</evidence>
<sequence length="61" mass="6574">MDKFLTYLGGVLGGYALIETPVADTILSSLDPVLDLLGVLSMIVFSGAFVVHGVRTMWMNK</sequence>
<feature type="transmembrane region" description="Helical" evidence="1">
    <location>
        <begin position="32"/>
        <end position="54"/>
    </location>
</feature>
<accession>A0A916K1P2</accession>
<dbReference type="EMBL" id="CAJVAS010000011">
    <property type="protein sequence ID" value="CAG7628033.1"/>
    <property type="molecule type" value="Genomic_DNA"/>
</dbReference>
<name>A0A916K1P2_9BACL</name>
<proteinExistence type="predicted"/>